<name>A0A0B2CBV0_9XANT</name>
<evidence type="ECO:0000313" key="1">
    <source>
        <dbReference type="EMBL" id="DAD54493.1"/>
    </source>
</evidence>
<accession>A0A0B2CBV0</accession>
<dbReference type="SUPFAM" id="SSF47336">
    <property type="entry name" value="ACP-like"/>
    <property type="match status" value="1"/>
</dbReference>
<dbReference type="PROSITE" id="PS50075">
    <property type="entry name" value="CARRIER"/>
    <property type="match status" value="1"/>
</dbReference>
<proteinExistence type="predicted"/>
<dbReference type="Gene3D" id="1.10.1200.10">
    <property type="entry name" value="ACP-like"/>
    <property type="match status" value="1"/>
</dbReference>
<organism evidence="1">
    <name type="scientific">Xanthomonas cannabis pv. cannabis</name>
    <dbReference type="NCBI Taxonomy" id="1885894"/>
    <lineage>
        <taxon>Bacteria</taxon>
        <taxon>Pseudomonadati</taxon>
        <taxon>Pseudomonadota</taxon>
        <taxon>Gammaproteobacteria</taxon>
        <taxon>Lysobacterales</taxon>
        <taxon>Lysobacteraceae</taxon>
        <taxon>Xanthomonas</taxon>
    </lineage>
</organism>
<dbReference type="OrthoDB" id="487863at2"/>
<reference evidence="1" key="1">
    <citation type="journal article" name="Nat. Commun.">
        <title>Evolution of combinatorial diversity in trans-acyltransferase polyketide synthase assembly lines across bacteria.</title>
        <authorList>
            <person name="Helfrich E.J.N."/>
            <person name="Ueoka R."/>
            <person name="Chevrette M.G."/>
            <person name="Hemmerling F."/>
            <person name="Lu X."/>
            <person name="Leopold-Messer S."/>
            <person name="Minas H.A."/>
            <person name="Burch A.Y."/>
            <person name="Lindow S.E."/>
            <person name="Piel J."/>
            <person name="Medema M.H."/>
        </authorList>
    </citation>
    <scope>NUCLEOTIDE SEQUENCE</scope>
    <source>
        <strain evidence="1">NCPPB 3753</strain>
    </source>
</reference>
<dbReference type="EMBL" id="BK010647">
    <property type="protein sequence ID" value="DAD54493.1"/>
    <property type="molecule type" value="Genomic_DNA"/>
</dbReference>
<dbReference type="Pfam" id="PF00550">
    <property type="entry name" value="PP-binding"/>
    <property type="match status" value="1"/>
</dbReference>
<dbReference type="InterPro" id="IPR009081">
    <property type="entry name" value="PP-bd_ACP"/>
</dbReference>
<sequence length="79" mass="8597">MSQQHILEVIIRHVRDVVPGLENHVFTPGDSLREIGANSIDRADIIMMTLESLSLNIPLVDMAGAQNIGEIADIIHANG</sequence>
<gene>
    <name evidence="1" type="primary">sxcL</name>
</gene>
<dbReference type="NCBIfam" id="NF005502">
    <property type="entry name" value="PRK07117.1"/>
    <property type="match status" value="1"/>
</dbReference>
<dbReference type="InterPro" id="IPR036736">
    <property type="entry name" value="ACP-like_sf"/>
</dbReference>
<dbReference type="AlphaFoldDB" id="A0A0B2CBV0"/>
<protein>
    <submittedName>
        <fullName evidence="1">Acyl carrier protein</fullName>
    </submittedName>
</protein>